<keyword evidence="1" id="KW-0150">Chloroplast</keyword>
<protein>
    <submittedName>
        <fullName evidence="1">Uncharacterized protein</fullName>
    </submittedName>
</protein>
<evidence type="ECO:0000313" key="1">
    <source>
        <dbReference type="EMBL" id="ARW60297.1"/>
    </source>
</evidence>
<proteinExistence type="predicted"/>
<name>A0A1Z1M2K3_9FLOR</name>
<accession>A0A1Z1M2K3</accession>
<reference evidence="1" key="1">
    <citation type="journal article" date="2017" name="J. Phycol.">
        <title>Analysis of chloroplast genomes and a supermatrix inform reclassification of the Rhodomelaceae (Rhodophyta).</title>
        <authorList>
            <person name="Diaz-Tapia P."/>
            <person name="Maggs C.A."/>
            <person name="West J.A."/>
            <person name="Verbruggen H."/>
        </authorList>
    </citation>
    <scope>NUCLEOTIDE SEQUENCE</scope>
    <source>
        <strain evidence="1">JFC1711</strain>
    </source>
</reference>
<keyword evidence="1" id="KW-0934">Plastid</keyword>
<dbReference type="AlphaFoldDB" id="A0A1Z1M2K3"/>
<geneLocation type="chloroplast" evidence="1"/>
<gene>
    <name evidence="1" type="primary">ConsOrf3</name>
</gene>
<dbReference type="EMBL" id="MF101412">
    <property type="protein sequence ID" value="ARW60297.1"/>
    <property type="molecule type" value="Genomic_DNA"/>
</dbReference>
<organism evidence="1">
    <name type="scientific">Laurencieae sp</name>
    <dbReference type="NCBI Taxonomy" id="2007162"/>
    <lineage>
        <taxon>Eukaryota</taxon>
        <taxon>Rhodophyta</taxon>
        <taxon>Florideophyceae</taxon>
        <taxon>Rhodymeniophycidae</taxon>
        <taxon>Ceramiales</taxon>
        <taxon>Rhodomelaceae</taxon>
        <taxon>Laurencieae</taxon>
    </lineage>
</organism>
<sequence length="169" mass="20638">MKNKISFKQKLDLLIISLEALEIFYVNNLVCEIKSIYNVHNNPQQSDITNLIKSYTCFRGCYNDIYDYFINIILYVYGLHKTLNIYLLSKTANIILNYYINYKKSYNLRQYLRKFNHIYFRKNRYYQNYKYINYWYDINITKLAVINLYLITKLSSKKGIYILVKYLYS</sequence>